<proteinExistence type="predicted"/>
<organism evidence="2 3">
    <name type="scientific">Vespula squamosa</name>
    <name type="common">Southern yellow jacket</name>
    <name type="synonym">Wasp</name>
    <dbReference type="NCBI Taxonomy" id="30214"/>
    <lineage>
        <taxon>Eukaryota</taxon>
        <taxon>Metazoa</taxon>
        <taxon>Ecdysozoa</taxon>
        <taxon>Arthropoda</taxon>
        <taxon>Hexapoda</taxon>
        <taxon>Insecta</taxon>
        <taxon>Pterygota</taxon>
        <taxon>Neoptera</taxon>
        <taxon>Endopterygota</taxon>
        <taxon>Hymenoptera</taxon>
        <taxon>Apocrita</taxon>
        <taxon>Aculeata</taxon>
        <taxon>Vespoidea</taxon>
        <taxon>Vespidae</taxon>
        <taxon>Vespinae</taxon>
        <taxon>Vespula</taxon>
    </lineage>
</organism>
<gene>
    <name evidence="2" type="ORF">V1478_016639</name>
</gene>
<keyword evidence="3" id="KW-1185">Reference proteome</keyword>
<feature type="region of interest" description="Disordered" evidence="1">
    <location>
        <begin position="181"/>
        <end position="207"/>
    </location>
</feature>
<dbReference type="Proteomes" id="UP001607302">
    <property type="component" value="Unassembled WGS sequence"/>
</dbReference>
<sequence>CEYRSKDRCIFGRWSVPHVSASATVGVNLSSRLSPSPESYKLKTISLWHRLRSTCSGHFIFVYLPSANMPALPLAASSNGYRANSSPSNNDDILTTHIYVVSNNLHNTTVDGCFVAADQRTRVILKGKREGRESSVVLVDRSFAVLFSLIPRARYYVGLAVSNRHMPRPDHDQVEQVARAQRFTREKENEKERRRREEPRLNGGKDAVLRSPSYAPSWRLPPFYMSLLSCLQRPLWSPGTYLLLSRSRHPIAKHMDKLVSCAAWRVAREVVGKEKEGEGKGKARPLDTHRECKSE</sequence>
<name>A0ABD2A104_VESSQ</name>
<evidence type="ECO:0000313" key="2">
    <source>
        <dbReference type="EMBL" id="KAL2714082.1"/>
    </source>
</evidence>
<feature type="non-terminal residue" evidence="2">
    <location>
        <position position="1"/>
    </location>
</feature>
<dbReference type="EMBL" id="JAUDFV010000157">
    <property type="protein sequence ID" value="KAL2714082.1"/>
    <property type="molecule type" value="Genomic_DNA"/>
</dbReference>
<evidence type="ECO:0000313" key="3">
    <source>
        <dbReference type="Proteomes" id="UP001607302"/>
    </source>
</evidence>
<feature type="region of interest" description="Disordered" evidence="1">
    <location>
        <begin position="272"/>
        <end position="295"/>
    </location>
</feature>
<comment type="caution">
    <text evidence="2">The sequence shown here is derived from an EMBL/GenBank/DDBJ whole genome shotgun (WGS) entry which is preliminary data.</text>
</comment>
<accession>A0ABD2A104</accession>
<reference evidence="2 3" key="1">
    <citation type="journal article" date="2024" name="Ann. Entomol. Soc. Am.">
        <title>Genomic analyses of the southern and eastern yellowjacket wasps (Hymenoptera: Vespidae) reveal evolutionary signatures of social life.</title>
        <authorList>
            <person name="Catto M.A."/>
            <person name="Caine P.B."/>
            <person name="Orr S.E."/>
            <person name="Hunt B.G."/>
            <person name="Goodisman M.A.D."/>
        </authorList>
    </citation>
    <scope>NUCLEOTIDE SEQUENCE [LARGE SCALE GENOMIC DNA]</scope>
    <source>
        <strain evidence="2">233</strain>
        <tissue evidence="2">Head and thorax</tissue>
    </source>
</reference>
<feature type="compositionally biased region" description="Basic and acidic residues" evidence="1">
    <location>
        <begin position="183"/>
        <end position="200"/>
    </location>
</feature>
<dbReference type="AlphaFoldDB" id="A0ABD2A104"/>
<protein>
    <submittedName>
        <fullName evidence="2">Uncharacterized protein</fullName>
    </submittedName>
</protein>
<evidence type="ECO:0000256" key="1">
    <source>
        <dbReference type="SAM" id="MobiDB-lite"/>
    </source>
</evidence>